<dbReference type="InterPro" id="IPR054363">
    <property type="entry name" value="GH95_cat"/>
</dbReference>
<dbReference type="Pfam" id="PF21307">
    <property type="entry name" value="Glyco_hydro_95_C"/>
    <property type="match status" value="1"/>
</dbReference>
<evidence type="ECO:0000313" key="4">
    <source>
        <dbReference type="EMBL" id="SMG55821.1"/>
    </source>
</evidence>
<dbReference type="InterPro" id="IPR013780">
    <property type="entry name" value="Glyco_hydro_b"/>
</dbReference>
<accession>A0A1X7LPL4</accession>
<dbReference type="FunFam" id="1.50.10.10:FF:000028">
    <property type="entry name" value="Alpha-L-fucosidase 2"/>
    <property type="match status" value="1"/>
</dbReference>
<dbReference type="PIRSF" id="PIRSF007663">
    <property type="entry name" value="UCP007663"/>
    <property type="match status" value="1"/>
</dbReference>
<keyword evidence="5" id="KW-1185">Reference proteome</keyword>
<reference evidence="4 5" key="1">
    <citation type="submission" date="2017-04" db="EMBL/GenBank/DDBJ databases">
        <authorList>
            <person name="Afonso C.L."/>
            <person name="Miller P.J."/>
            <person name="Scott M.A."/>
            <person name="Spackman E."/>
            <person name="Goraichik I."/>
            <person name="Dimitrov K.M."/>
            <person name="Suarez D.L."/>
            <person name="Swayne D.E."/>
        </authorList>
    </citation>
    <scope>NUCLEOTIDE SEQUENCE [LARGE SCALE GENOMIC DNA]</scope>
    <source>
        <strain evidence="4 5">11</strain>
    </source>
</reference>
<dbReference type="InterPro" id="IPR027414">
    <property type="entry name" value="GH95_N_dom"/>
</dbReference>
<dbReference type="Gene3D" id="2.60.40.1180">
    <property type="entry name" value="Golgi alpha-mannosidase II"/>
    <property type="match status" value="1"/>
</dbReference>
<protein>
    <submittedName>
        <fullName evidence="4">Alpha-L-fucosidase 2</fullName>
    </submittedName>
</protein>
<organism evidence="4 5">
    <name type="scientific">Paenibacillus aquistagni</name>
    <dbReference type="NCBI Taxonomy" id="1852522"/>
    <lineage>
        <taxon>Bacteria</taxon>
        <taxon>Bacillati</taxon>
        <taxon>Bacillota</taxon>
        <taxon>Bacilli</taxon>
        <taxon>Bacillales</taxon>
        <taxon>Paenibacillaceae</taxon>
        <taxon>Paenibacillus</taxon>
    </lineage>
</organism>
<dbReference type="Pfam" id="PF14498">
    <property type="entry name" value="Glyco_hyd_65N_2"/>
    <property type="match status" value="1"/>
</dbReference>
<evidence type="ECO:0000259" key="3">
    <source>
        <dbReference type="Pfam" id="PF22124"/>
    </source>
</evidence>
<dbReference type="PANTHER" id="PTHR31084">
    <property type="entry name" value="ALPHA-L-FUCOSIDASE 2"/>
    <property type="match status" value="1"/>
</dbReference>
<evidence type="ECO:0000313" key="5">
    <source>
        <dbReference type="Proteomes" id="UP000193834"/>
    </source>
</evidence>
<dbReference type="GO" id="GO:0005975">
    <property type="term" value="P:carbohydrate metabolic process"/>
    <property type="evidence" value="ECO:0007669"/>
    <property type="project" value="InterPro"/>
</dbReference>
<dbReference type="InterPro" id="IPR016518">
    <property type="entry name" value="Alpha-L-fucosidase"/>
</dbReference>
<feature type="domain" description="Alpha fucosidase A-like C-terminal" evidence="2">
    <location>
        <begin position="721"/>
        <end position="782"/>
    </location>
</feature>
<name>A0A1X7LPL4_9BACL</name>
<dbReference type="EMBL" id="FXAZ01000006">
    <property type="protein sequence ID" value="SMG55821.1"/>
    <property type="molecule type" value="Genomic_DNA"/>
</dbReference>
<dbReference type="Gene3D" id="2.70.98.50">
    <property type="entry name" value="putative glycoside hydrolase family protein from bacillus halodurans"/>
    <property type="match status" value="1"/>
</dbReference>
<dbReference type="InterPro" id="IPR012341">
    <property type="entry name" value="6hp_glycosidase-like_sf"/>
</dbReference>
<dbReference type="InterPro" id="IPR008928">
    <property type="entry name" value="6-hairpin_glycosidase_sf"/>
</dbReference>
<evidence type="ECO:0000259" key="1">
    <source>
        <dbReference type="Pfam" id="PF14498"/>
    </source>
</evidence>
<dbReference type="InterPro" id="IPR049053">
    <property type="entry name" value="AFCA-like_C"/>
</dbReference>
<dbReference type="AlphaFoldDB" id="A0A1X7LPL4"/>
<feature type="domain" description="Glycosyl hydrolase family 95 N-terminal" evidence="1">
    <location>
        <begin position="8"/>
        <end position="274"/>
    </location>
</feature>
<dbReference type="RefSeq" id="WP_085497261.1">
    <property type="nucleotide sequence ID" value="NZ_FXAZ01000006.1"/>
</dbReference>
<dbReference type="GO" id="GO:0004560">
    <property type="term" value="F:alpha-L-fucosidase activity"/>
    <property type="evidence" value="ECO:0007669"/>
    <property type="project" value="InterPro"/>
</dbReference>
<dbReference type="SUPFAM" id="SSF48208">
    <property type="entry name" value="Six-hairpin glycosidases"/>
    <property type="match status" value="1"/>
</dbReference>
<dbReference type="Pfam" id="PF22124">
    <property type="entry name" value="Glyco_hydro_95_cat"/>
    <property type="match status" value="1"/>
</dbReference>
<dbReference type="Gene3D" id="1.50.10.10">
    <property type="match status" value="1"/>
</dbReference>
<proteinExistence type="predicted"/>
<gene>
    <name evidence="4" type="ORF">SAMN06295960_4017</name>
</gene>
<sequence>MVMRNNQLWYEQPAQRWVEALPLGNGRMGGMVFGGTKEERIQLNEDSLWAGYPTHETNDEAVKHLDEARRLLAEGRPEDAQQLIERKMLGVAGNGVQPYQPLGNLRLTCLGEADEMDVPDEVDVPDEPQYERSLNLDTAIAHSAFGARGQRQERSVFISAADQVMAVHWKTDNRAGFKVVVEMDSELRHQVLASEQGELLLTGRCPIHVRNHNNAIAPDIIYDQELPGKGMRFAAAVRVLYEDGEVQRLGDDKLLIEGASSFTLLYTSATSYAGYDQIPGTSPVDPTAQCRTVLQQTLNKSYQELVDAHLTEYQSWFRRVHLQLGSVEEDRTHLPTDQRLRDIVSGIQDPQMMSLIFQYGRYLLIASSRPGTLAANLQGIWNDQTMPPWNCDYHLNINLEMNYWLAEICNLSELHDPLFRLIEEQAVTGAETARRHYGCRGWTAHTMSDIWRTNNVGPSGQAEWAFWPMGGAWLCSHLWEHYLFTQDQAFLEQRALPLIRGAAQFLLDWMIETEDGVLITSPSTSPENNYYTEAEKACSVSRASAMDLLLIRECLTSVIQAHEVLGITHADTLVEACKHALEKLKPIRIGAKGQIVEWEQDVPEWDPHHRHVSHLYGMYPGTQFTREDQEAYRQAARRSLELRGNEGTGWSMGWKVALWARLYDGDQALSVLNHFLHIIEESDRFDYHRGGIYPNLFCAHPPFQIDGNFGSAAGIAEMLLQSHQGVIHLLPALPSAWSQGEVTGLRARGGFTVDMTWRDGSLKQAVITADRAQKVRVQYGDRILDIHCEANQPALLFEGSKA</sequence>
<evidence type="ECO:0000259" key="2">
    <source>
        <dbReference type="Pfam" id="PF21307"/>
    </source>
</evidence>
<dbReference type="PANTHER" id="PTHR31084:SF0">
    <property type="entry name" value="ALPHA-L-FUCOSIDASE 2"/>
    <property type="match status" value="1"/>
</dbReference>
<dbReference type="Proteomes" id="UP000193834">
    <property type="component" value="Unassembled WGS sequence"/>
</dbReference>
<feature type="domain" description="Glycosyl hydrolase family 95 catalytic" evidence="3">
    <location>
        <begin position="301"/>
        <end position="719"/>
    </location>
</feature>
<dbReference type="STRING" id="1852522.SAMN06295960_4017"/>